<evidence type="ECO:0000313" key="5">
    <source>
        <dbReference type="Proteomes" id="UP001196413"/>
    </source>
</evidence>
<name>A0AAD5WLP6_PARTN</name>
<evidence type="ECO:0000313" key="4">
    <source>
        <dbReference type="EMBL" id="KAJ1373928.1"/>
    </source>
</evidence>
<accession>A0AAD5WLP6</accession>
<keyword evidence="5" id="KW-1185">Reference proteome</keyword>
<feature type="compositionally biased region" description="Acidic residues" evidence="3">
    <location>
        <begin position="221"/>
        <end position="231"/>
    </location>
</feature>
<keyword evidence="2" id="KW-0175">Coiled coil</keyword>
<dbReference type="PANTHER" id="PTHR12186:SF2">
    <property type="entry name" value="FGFR1 ONCOGENE PARTNER 2 HOMOLOG"/>
    <property type="match status" value="1"/>
</dbReference>
<evidence type="ECO:0000256" key="3">
    <source>
        <dbReference type="SAM" id="MobiDB-lite"/>
    </source>
</evidence>
<sequence>MANAEIECVIRDTKDLMLQISNGERRIDEMIRRVNTVTEKMACIREYQQSINAVNVYTVNGSRRTVLLEELQRENRQILAFHEENRNLREAIDESLETLTIVMARHRNVMARLERISKQPPFQDMTTLFLESADDDAKEKERFRRLIADVSDFMKQCEDTASNDLQNLSQLLHENRVLREMLSSAAISTPGVKRAFFDALAELKAEREQNMSNSVVNGADGDGDVDDTTDEELNKTVFEAPELRKD</sequence>
<proteinExistence type="inferred from homology"/>
<reference evidence="4" key="1">
    <citation type="submission" date="2021-06" db="EMBL/GenBank/DDBJ databases">
        <title>Parelaphostrongylus tenuis whole genome reference sequence.</title>
        <authorList>
            <person name="Garwood T.J."/>
            <person name="Larsen P.A."/>
            <person name="Fountain-Jones N.M."/>
            <person name="Garbe J.R."/>
            <person name="Macchietto M.G."/>
            <person name="Kania S.A."/>
            <person name="Gerhold R.W."/>
            <person name="Richards J.E."/>
            <person name="Wolf T.M."/>
        </authorList>
    </citation>
    <scope>NUCLEOTIDE SEQUENCE</scope>
    <source>
        <strain evidence="4">MNPRO001-30</strain>
        <tissue evidence="4">Meninges</tissue>
    </source>
</reference>
<evidence type="ECO:0000256" key="2">
    <source>
        <dbReference type="ARBA" id="ARBA00023054"/>
    </source>
</evidence>
<gene>
    <name evidence="4" type="ORF">KIN20_036489</name>
</gene>
<comment type="similarity">
    <text evidence="1">Belongs to the SIKE family.</text>
</comment>
<protein>
    <submittedName>
        <fullName evidence="4">Uncharacterized protein</fullName>
    </submittedName>
</protein>
<comment type="caution">
    <text evidence="4">The sequence shown here is derived from an EMBL/GenBank/DDBJ whole genome shotgun (WGS) entry which is preliminary data.</text>
</comment>
<feature type="region of interest" description="Disordered" evidence="3">
    <location>
        <begin position="208"/>
        <end position="246"/>
    </location>
</feature>
<dbReference type="EMBL" id="JAHQIW010007363">
    <property type="protein sequence ID" value="KAJ1373928.1"/>
    <property type="molecule type" value="Genomic_DNA"/>
</dbReference>
<dbReference type="AlphaFoldDB" id="A0AAD5WLP6"/>
<dbReference type="Proteomes" id="UP001196413">
    <property type="component" value="Unassembled WGS sequence"/>
</dbReference>
<organism evidence="4 5">
    <name type="scientific">Parelaphostrongylus tenuis</name>
    <name type="common">Meningeal worm</name>
    <dbReference type="NCBI Taxonomy" id="148309"/>
    <lineage>
        <taxon>Eukaryota</taxon>
        <taxon>Metazoa</taxon>
        <taxon>Ecdysozoa</taxon>
        <taxon>Nematoda</taxon>
        <taxon>Chromadorea</taxon>
        <taxon>Rhabditida</taxon>
        <taxon>Rhabditina</taxon>
        <taxon>Rhabditomorpha</taxon>
        <taxon>Strongyloidea</taxon>
        <taxon>Metastrongylidae</taxon>
        <taxon>Parelaphostrongylus</taxon>
    </lineage>
</organism>
<dbReference type="PANTHER" id="PTHR12186">
    <property type="entry name" value="SIKE FAMILY MEMBER"/>
    <property type="match status" value="1"/>
</dbReference>
<evidence type="ECO:0000256" key="1">
    <source>
        <dbReference type="ARBA" id="ARBA00005537"/>
    </source>
</evidence>
<dbReference type="Pfam" id="PF05769">
    <property type="entry name" value="SIKE"/>
    <property type="match status" value="1"/>
</dbReference>
<dbReference type="InterPro" id="IPR008555">
    <property type="entry name" value="SIKE"/>
</dbReference>